<dbReference type="Gene3D" id="3.90.1750.20">
    <property type="entry name" value="Putative Large Serine Recombinase, Chain B, Domain 2"/>
    <property type="match status" value="1"/>
</dbReference>
<accession>A0ABV1E0G2</accession>
<organism evidence="3 4">
    <name type="scientific">Solibaculum intestinale</name>
    <dbReference type="NCBI Taxonomy" id="3133165"/>
    <lineage>
        <taxon>Bacteria</taxon>
        <taxon>Bacillati</taxon>
        <taxon>Bacillota</taxon>
        <taxon>Clostridia</taxon>
        <taxon>Eubacteriales</taxon>
        <taxon>Oscillospiraceae</taxon>
        <taxon>Solibaculum</taxon>
    </lineage>
</organism>
<evidence type="ECO:0000259" key="1">
    <source>
        <dbReference type="PROSITE" id="PS51736"/>
    </source>
</evidence>
<dbReference type="PROSITE" id="PS51736">
    <property type="entry name" value="RECOMBINASES_3"/>
    <property type="match status" value="1"/>
</dbReference>
<dbReference type="Pfam" id="PF00239">
    <property type="entry name" value="Resolvase"/>
    <property type="match status" value="1"/>
</dbReference>
<dbReference type="InterPro" id="IPR036162">
    <property type="entry name" value="Resolvase-like_N_sf"/>
</dbReference>
<keyword evidence="4" id="KW-1185">Reference proteome</keyword>
<feature type="domain" description="Recombinase" evidence="2">
    <location>
        <begin position="156"/>
        <end position="276"/>
    </location>
</feature>
<comment type="caution">
    <text evidence="3">The sequence shown here is derived from an EMBL/GenBank/DDBJ whole genome shotgun (WGS) entry which is preliminary data.</text>
</comment>
<dbReference type="InterPro" id="IPR011109">
    <property type="entry name" value="DNA_bind_recombinase_dom"/>
</dbReference>
<evidence type="ECO:0000259" key="2">
    <source>
        <dbReference type="PROSITE" id="PS51737"/>
    </source>
</evidence>
<evidence type="ECO:0000313" key="4">
    <source>
        <dbReference type="Proteomes" id="UP001489509"/>
    </source>
</evidence>
<sequence length="487" mass="55190">MKAAAYARYSTDKQTDNSIAYQMEAITKYCLDHQIDLCAAYSDEAESGTNTNREGFRALVEAAERHEFDAVVVYDISRGSRDVVDWFAFRKAMRAAGIQVISTTQQLGDITDPSSFLTELITAGLGQHMVLDTRKKSMAGMMERAKKGLYCGGHAPLGYDIKDGRYIINTMEAEIVRLIFRSYADGESYRQILEKLQGKTGKFGRPFGKNSFNSILQNERYIGIYKWNERNIRIMRKWAGGKKTENPVIIGGIIPPIIDEDTWERVQKRMKDNKKNASNKAKREYLLSGLIECASCGATYVGHCNVAKRKDGSLRENRYYECGNKYRTHTCKSANINADELELFVMTQIKAAILDWDFDEIARDYANQINSAAPDCEAEKRELVEVEKQISNGVKAVMSGMTFPELQKEIDRQRDRKIELENIIAEKRIYQGVKIRPEEIVKVLNNVTENFDARLAVRELVQKIYANPDGSCTVHIGVHMVGAADRT</sequence>
<evidence type="ECO:0000313" key="3">
    <source>
        <dbReference type="EMBL" id="MEQ2440799.1"/>
    </source>
</evidence>
<dbReference type="InterPro" id="IPR006119">
    <property type="entry name" value="Resolv_N"/>
</dbReference>
<dbReference type="CDD" id="cd00338">
    <property type="entry name" value="Ser_Recombinase"/>
    <property type="match status" value="1"/>
</dbReference>
<dbReference type="PROSITE" id="PS51737">
    <property type="entry name" value="RECOMBINASE_DNA_BIND"/>
    <property type="match status" value="1"/>
</dbReference>
<dbReference type="Proteomes" id="UP001489509">
    <property type="component" value="Unassembled WGS sequence"/>
</dbReference>
<feature type="domain" description="Resolvase/invertase-type recombinase catalytic" evidence="1">
    <location>
        <begin position="2"/>
        <end position="148"/>
    </location>
</feature>
<dbReference type="InterPro" id="IPR025827">
    <property type="entry name" value="Zn_ribbon_recom_dom"/>
</dbReference>
<proteinExistence type="predicted"/>
<protein>
    <submittedName>
        <fullName evidence="3">Recombinase family protein</fullName>
    </submittedName>
</protein>
<dbReference type="InterPro" id="IPR050639">
    <property type="entry name" value="SSR_resolvase"/>
</dbReference>
<dbReference type="RefSeq" id="WP_349219509.1">
    <property type="nucleotide sequence ID" value="NZ_JBBMFD010000012.1"/>
</dbReference>
<dbReference type="SUPFAM" id="SSF53041">
    <property type="entry name" value="Resolvase-like"/>
    <property type="match status" value="1"/>
</dbReference>
<dbReference type="Pfam" id="PF13408">
    <property type="entry name" value="Zn_ribbon_recom"/>
    <property type="match status" value="1"/>
</dbReference>
<dbReference type="PANTHER" id="PTHR30461">
    <property type="entry name" value="DNA-INVERTASE FROM LAMBDOID PROPHAGE"/>
    <property type="match status" value="1"/>
</dbReference>
<reference evidence="3 4" key="1">
    <citation type="submission" date="2024-03" db="EMBL/GenBank/DDBJ databases">
        <title>Human intestinal bacterial collection.</title>
        <authorList>
            <person name="Pauvert C."/>
            <person name="Hitch T.C.A."/>
            <person name="Clavel T."/>
        </authorList>
    </citation>
    <scope>NUCLEOTIDE SEQUENCE [LARGE SCALE GENOMIC DNA]</scope>
    <source>
        <strain evidence="3 4">CLA-JM-H44</strain>
    </source>
</reference>
<dbReference type="SMART" id="SM00857">
    <property type="entry name" value="Resolvase"/>
    <property type="match status" value="1"/>
</dbReference>
<dbReference type="PANTHER" id="PTHR30461:SF23">
    <property type="entry name" value="DNA RECOMBINASE-RELATED"/>
    <property type="match status" value="1"/>
</dbReference>
<name>A0ABV1E0G2_9FIRM</name>
<gene>
    <name evidence="3" type="ORF">WMO26_08190</name>
</gene>
<dbReference type="EMBL" id="JBBMFD010000012">
    <property type="protein sequence ID" value="MEQ2440799.1"/>
    <property type="molecule type" value="Genomic_DNA"/>
</dbReference>
<dbReference type="Gene3D" id="3.40.50.1390">
    <property type="entry name" value="Resolvase, N-terminal catalytic domain"/>
    <property type="match status" value="1"/>
</dbReference>
<dbReference type="InterPro" id="IPR038109">
    <property type="entry name" value="DNA_bind_recomb_sf"/>
</dbReference>
<dbReference type="Pfam" id="PF07508">
    <property type="entry name" value="Recombinase"/>
    <property type="match status" value="1"/>
</dbReference>